<protein>
    <submittedName>
        <fullName evidence="1">Uncharacterized protein</fullName>
    </submittedName>
</protein>
<dbReference type="AlphaFoldDB" id="A0AA34RCR0"/>
<dbReference type="EMBL" id="CP002608">
    <property type="protein sequence ID" value="AEB41284.1"/>
    <property type="molecule type" value="Genomic_DNA"/>
</dbReference>
<sequence length="52" mass="5959">MCTAPCFQARLPKKYSHAPMVIEYDENSFQGNNKTLKSLGMSFLSFFIFSCE</sequence>
<accession>A0AA34RCR0</accession>
<evidence type="ECO:0000313" key="2">
    <source>
        <dbReference type="Proteomes" id="UP000008305"/>
    </source>
</evidence>
<dbReference type="KEGG" id="cpm:G5S_0274"/>
<reference evidence="1 2" key="1">
    <citation type="journal article" date="2011" name="J. Bacteriol.">
        <title>Genome sequence of the obligate intracellular animal pathogen Chlamydia pecorum E58.</title>
        <authorList>
            <person name="Mojica S."/>
            <person name="Huot Creasy H."/>
            <person name="Daugherty S."/>
            <person name="Read T.D."/>
            <person name="Kim T."/>
            <person name="Kaltenboeck B."/>
            <person name="Bavoil P."/>
            <person name="Myers G.S."/>
        </authorList>
    </citation>
    <scope>NUCLEOTIDE SEQUENCE [LARGE SCALE GENOMIC DNA]</scope>
    <source>
        <strain evidence="1 2">E58</strain>
    </source>
</reference>
<evidence type="ECO:0000313" key="1">
    <source>
        <dbReference type="EMBL" id="AEB41284.1"/>
    </source>
</evidence>
<keyword evidence="2" id="KW-1185">Reference proteome</keyword>
<name>A0AA34RCR0_CHLPE</name>
<organism evidence="1 2">
    <name type="scientific">Chlamydia pecorum (strain ATCC VR-628 / DSM 29919 / E58)</name>
    <name type="common">Chlamydophila pecorum</name>
    <dbReference type="NCBI Taxonomy" id="331635"/>
    <lineage>
        <taxon>Bacteria</taxon>
        <taxon>Pseudomonadati</taxon>
        <taxon>Chlamydiota</taxon>
        <taxon>Chlamydiia</taxon>
        <taxon>Chlamydiales</taxon>
        <taxon>Chlamydiaceae</taxon>
        <taxon>Chlamydia/Chlamydophila group</taxon>
        <taxon>Chlamydia</taxon>
    </lineage>
</organism>
<gene>
    <name evidence="1" type="ordered locus">G5S_0274</name>
</gene>
<dbReference type="Proteomes" id="UP000008305">
    <property type="component" value="Chromosome"/>
</dbReference>
<proteinExistence type="predicted"/>